<keyword evidence="3" id="KW-1185">Reference proteome</keyword>
<comment type="caution">
    <text evidence="2">The sequence shown here is derived from an EMBL/GenBank/DDBJ whole genome shotgun (WGS) entry which is preliminary data.</text>
</comment>
<dbReference type="AlphaFoldDB" id="A0A7X8SLT5"/>
<proteinExistence type="predicted"/>
<name>A0A7X8SLT5_9BACT</name>
<evidence type="ECO:0000256" key="1">
    <source>
        <dbReference type="SAM" id="MobiDB-lite"/>
    </source>
</evidence>
<dbReference type="RefSeq" id="WP_168883309.1">
    <property type="nucleotide sequence ID" value="NZ_JABAIL010000004.1"/>
</dbReference>
<accession>A0A7X8SLT5</accession>
<dbReference type="EMBL" id="JABAIL010000004">
    <property type="protein sequence ID" value="NLR92601.1"/>
    <property type="molecule type" value="Genomic_DNA"/>
</dbReference>
<evidence type="ECO:0000313" key="3">
    <source>
        <dbReference type="Proteomes" id="UP000585050"/>
    </source>
</evidence>
<organism evidence="2 3">
    <name type="scientific">Flammeovirga agarivorans</name>
    <dbReference type="NCBI Taxonomy" id="2726742"/>
    <lineage>
        <taxon>Bacteria</taxon>
        <taxon>Pseudomonadati</taxon>
        <taxon>Bacteroidota</taxon>
        <taxon>Cytophagia</taxon>
        <taxon>Cytophagales</taxon>
        <taxon>Flammeovirgaceae</taxon>
        <taxon>Flammeovirga</taxon>
    </lineage>
</organism>
<feature type="region of interest" description="Disordered" evidence="1">
    <location>
        <begin position="73"/>
        <end position="95"/>
    </location>
</feature>
<gene>
    <name evidence="2" type="ORF">HGP29_15390</name>
</gene>
<evidence type="ECO:0000313" key="2">
    <source>
        <dbReference type="EMBL" id="NLR92601.1"/>
    </source>
</evidence>
<protein>
    <submittedName>
        <fullName evidence="2">Uncharacterized protein</fullName>
    </submittedName>
</protein>
<dbReference type="Proteomes" id="UP000585050">
    <property type="component" value="Unassembled WGS sequence"/>
</dbReference>
<sequence>MNYRNQLLRESEDAKMALIFSKISEKLKELGFIRASDSVKTKIGNKGISGEYSISQKRKNDVIEISNKCWHSGKQKHETAKQKKKSRVAAPALSL</sequence>
<reference evidence="2 3" key="1">
    <citation type="submission" date="2020-04" db="EMBL/GenBank/DDBJ databases">
        <title>Flammeovirga sp. SR4, a novel species isolated from seawater.</title>
        <authorList>
            <person name="Wang X."/>
        </authorList>
    </citation>
    <scope>NUCLEOTIDE SEQUENCE [LARGE SCALE GENOMIC DNA]</scope>
    <source>
        <strain evidence="2 3">SR4</strain>
    </source>
</reference>